<dbReference type="Gene3D" id="1.25.40.10">
    <property type="entry name" value="Tetratricopeptide repeat domain"/>
    <property type="match status" value="1"/>
</dbReference>
<feature type="transmembrane region" description="Helical" evidence="8">
    <location>
        <begin position="183"/>
        <end position="202"/>
    </location>
</feature>
<keyword evidence="6 8" id="KW-0472">Membrane</keyword>
<dbReference type="InterPro" id="IPR050925">
    <property type="entry name" value="Rhomboid_protease_S54"/>
</dbReference>
<evidence type="ECO:0000256" key="6">
    <source>
        <dbReference type="ARBA" id="ARBA00023136"/>
    </source>
</evidence>
<keyword evidence="4" id="KW-0378">Hydrolase</keyword>
<keyword evidence="5 8" id="KW-1133">Transmembrane helix</keyword>
<dbReference type="GO" id="GO:0004252">
    <property type="term" value="F:serine-type endopeptidase activity"/>
    <property type="evidence" value="ECO:0007669"/>
    <property type="project" value="InterPro"/>
</dbReference>
<comment type="subcellular location">
    <subcellularLocation>
        <location evidence="1">Membrane</location>
        <topology evidence="1">Multi-pass membrane protein</topology>
    </subcellularLocation>
</comment>
<feature type="domain" description="Peptidase S54 rhomboid" evidence="9">
    <location>
        <begin position="228"/>
        <end position="360"/>
    </location>
</feature>
<dbReference type="SUPFAM" id="SSF48452">
    <property type="entry name" value="TPR-like"/>
    <property type="match status" value="1"/>
</dbReference>
<evidence type="ECO:0000313" key="10">
    <source>
        <dbReference type="EMBL" id="RCX21041.1"/>
    </source>
</evidence>
<evidence type="ECO:0000259" key="9">
    <source>
        <dbReference type="Pfam" id="PF01694"/>
    </source>
</evidence>
<keyword evidence="7" id="KW-0802">TPR repeat</keyword>
<dbReference type="InterPro" id="IPR019734">
    <property type="entry name" value="TPR_rpt"/>
</dbReference>
<feature type="transmembrane region" description="Helical" evidence="8">
    <location>
        <begin position="293"/>
        <end position="309"/>
    </location>
</feature>
<comment type="similarity">
    <text evidence="2">Belongs to the peptidase S54 family.</text>
</comment>
<dbReference type="PANTHER" id="PTHR43731">
    <property type="entry name" value="RHOMBOID PROTEASE"/>
    <property type="match status" value="1"/>
</dbReference>
<evidence type="ECO:0000313" key="11">
    <source>
        <dbReference type="Proteomes" id="UP000253034"/>
    </source>
</evidence>
<evidence type="ECO:0000256" key="1">
    <source>
        <dbReference type="ARBA" id="ARBA00004141"/>
    </source>
</evidence>
<name>A0A369BI01_9FIRM</name>
<dbReference type="AlphaFoldDB" id="A0A369BI01"/>
<protein>
    <submittedName>
        <fullName evidence="10">Rhomboid family peptidase</fullName>
    </submittedName>
</protein>
<feature type="transmembrane region" description="Helical" evidence="8">
    <location>
        <begin position="237"/>
        <end position="260"/>
    </location>
</feature>
<feature type="repeat" description="TPR" evidence="7">
    <location>
        <begin position="471"/>
        <end position="504"/>
    </location>
</feature>
<dbReference type="InterPro" id="IPR035952">
    <property type="entry name" value="Rhomboid-like_sf"/>
</dbReference>
<dbReference type="PROSITE" id="PS50005">
    <property type="entry name" value="TPR"/>
    <property type="match status" value="1"/>
</dbReference>
<dbReference type="GO" id="GO:0016020">
    <property type="term" value="C:membrane"/>
    <property type="evidence" value="ECO:0007669"/>
    <property type="project" value="UniProtKB-SubCell"/>
</dbReference>
<feature type="transmembrane region" description="Helical" evidence="8">
    <location>
        <begin position="345"/>
        <end position="364"/>
    </location>
</feature>
<keyword evidence="11" id="KW-1185">Reference proteome</keyword>
<feature type="transmembrane region" description="Helical" evidence="8">
    <location>
        <begin position="321"/>
        <end position="339"/>
    </location>
</feature>
<gene>
    <name evidence="10" type="ORF">DFR58_101250</name>
</gene>
<evidence type="ECO:0000256" key="7">
    <source>
        <dbReference type="PROSITE-ProRule" id="PRU00339"/>
    </source>
</evidence>
<dbReference type="Gene3D" id="1.20.1540.10">
    <property type="entry name" value="Rhomboid-like"/>
    <property type="match status" value="1"/>
</dbReference>
<evidence type="ECO:0000256" key="2">
    <source>
        <dbReference type="ARBA" id="ARBA00009045"/>
    </source>
</evidence>
<accession>A0A369BI01</accession>
<feature type="transmembrane region" description="Helical" evidence="8">
    <location>
        <begin position="267"/>
        <end position="287"/>
    </location>
</feature>
<dbReference type="PANTHER" id="PTHR43731:SF14">
    <property type="entry name" value="PRESENILIN-ASSOCIATED RHOMBOID-LIKE PROTEIN, MITOCHONDRIAL"/>
    <property type="match status" value="1"/>
</dbReference>
<dbReference type="Pfam" id="PF01694">
    <property type="entry name" value="Rhomboid"/>
    <property type="match status" value="1"/>
</dbReference>
<proteinExistence type="inferred from homology"/>
<dbReference type="InterPro" id="IPR011990">
    <property type="entry name" value="TPR-like_helical_dom_sf"/>
</dbReference>
<reference evidence="10 11" key="1">
    <citation type="submission" date="2018-07" db="EMBL/GenBank/DDBJ databases">
        <title>Genomic Encyclopedia of Type Strains, Phase IV (KMG-IV): sequencing the most valuable type-strain genomes for metagenomic binning, comparative biology and taxonomic classification.</title>
        <authorList>
            <person name="Goeker M."/>
        </authorList>
    </citation>
    <scope>NUCLEOTIDE SEQUENCE [LARGE SCALE GENOMIC DNA]</scope>
    <source>
        <strain evidence="10 11">DSM 27016</strain>
    </source>
</reference>
<organism evidence="10 11">
    <name type="scientific">Anaerobacterium chartisolvens</name>
    <dbReference type="NCBI Taxonomy" id="1297424"/>
    <lineage>
        <taxon>Bacteria</taxon>
        <taxon>Bacillati</taxon>
        <taxon>Bacillota</taxon>
        <taxon>Clostridia</taxon>
        <taxon>Eubacteriales</taxon>
        <taxon>Oscillospiraceae</taxon>
        <taxon>Anaerobacterium</taxon>
    </lineage>
</organism>
<comment type="caution">
    <text evidence="10">The sequence shown here is derived from an EMBL/GenBank/DDBJ whole genome shotgun (WGS) entry which is preliminary data.</text>
</comment>
<keyword evidence="3 8" id="KW-0812">Transmembrane</keyword>
<feature type="transmembrane region" description="Helical" evidence="8">
    <location>
        <begin position="376"/>
        <end position="394"/>
    </location>
</feature>
<dbReference type="EMBL" id="QPJT01000001">
    <property type="protein sequence ID" value="RCX21041.1"/>
    <property type="molecule type" value="Genomic_DNA"/>
</dbReference>
<evidence type="ECO:0000256" key="5">
    <source>
        <dbReference type="ARBA" id="ARBA00022989"/>
    </source>
</evidence>
<dbReference type="SUPFAM" id="SSF144091">
    <property type="entry name" value="Rhomboid-like"/>
    <property type="match status" value="1"/>
</dbReference>
<dbReference type="Proteomes" id="UP000253034">
    <property type="component" value="Unassembled WGS sequence"/>
</dbReference>
<dbReference type="RefSeq" id="WP_170137987.1">
    <property type="nucleotide sequence ID" value="NZ_QPJT01000001.1"/>
</dbReference>
<dbReference type="InterPro" id="IPR022764">
    <property type="entry name" value="Peptidase_S54_rhomboid_dom"/>
</dbReference>
<evidence type="ECO:0000256" key="4">
    <source>
        <dbReference type="ARBA" id="ARBA00022801"/>
    </source>
</evidence>
<evidence type="ECO:0000256" key="3">
    <source>
        <dbReference type="ARBA" id="ARBA00022692"/>
    </source>
</evidence>
<sequence length="521" mass="58449">MMKQNYINLLLERLIDKRDYLPIRGQNGEVSVRDGMAIVEKTYLGNYMIVEIIDGDRFSKEEIAVRLEKNKNVLMNIDRTGCFFFDVIIFDSLPDEQKLSAIREGQYMDGSQKRALSCITVNLSEGAVEKQHKFSSPSNEIDKLLKACLKEDWKDTGNTIDLEGLMQKKQDELSVTFVARKPFFTYTLIIINIAVSLLIYLYQRRTGTDFNELLSRFGAKNNMLILQGEYWRFITPVFLHGGPLHLIINCYSLYVVGVFVERLFGHAKFACIYFAGGILGNIASFMFSTSMGVGASGAIFGLMGAMLYYGMEYPAHFRRYFGHNIIITIVVNIAYGFSAQGIDNYAHLGGLAGGFLASGVVGISKKRSASRVPGRLVFFVVLAAMAIGGLYYGFNNTQNSFLNKVTRFDSMANDGRWTDIEELGEDILSTGRANQNIKVNVLIYVVQAELNLGKYDEAAVHAKEILPLNAAWGHYTLGVIYFNTQQYELAEKELIEARSLNPSIGNIDEILNLINKNKTAE</sequence>
<evidence type="ECO:0000256" key="8">
    <source>
        <dbReference type="SAM" id="Phobius"/>
    </source>
</evidence>